<evidence type="ECO:0000313" key="3">
    <source>
        <dbReference type="Proteomes" id="UP000663760"/>
    </source>
</evidence>
<keyword evidence="3" id="KW-1185">Reference proteome</keyword>
<accession>A0A7I8L8F4</accession>
<feature type="compositionally biased region" description="Polar residues" evidence="1">
    <location>
        <begin position="32"/>
        <end position="42"/>
    </location>
</feature>
<feature type="region of interest" description="Disordered" evidence="1">
    <location>
        <begin position="404"/>
        <end position="427"/>
    </location>
</feature>
<evidence type="ECO:0000313" key="2">
    <source>
        <dbReference type="EMBL" id="CAA7406321.1"/>
    </source>
</evidence>
<feature type="compositionally biased region" description="Gly residues" evidence="1">
    <location>
        <begin position="404"/>
        <end position="413"/>
    </location>
</feature>
<proteinExistence type="predicted"/>
<protein>
    <submittedName>
        <fullName evidence="2">Uncharacterized protein</fullName>
    </submittedName>
</protein>
<dbReference type="Proteomes" id="UP000663760">
    <property type="component" value="Chromosome 12"/>
</dbReference>
<feature type="region of interest" description="Disordered" evidence="1">
    <location>
        <begin position="29"/>
        <end position="51"/>
    </location>
</feature>
<evidence type="ECO:0000256" key="1">
    <source>
        <dbReference type="SAM" id="MobiDB-lite"/>
    </source>
</evidence>
<sequence>MNRTCLSLSKQREWLVTLLGLEVPASGPDQPGYSSIGSNENLKNSRKRERERITNCQVPPGTRELFRWLYLIDLLDLRARAGAGAGAAAPAGERLVVDIGAHVGAGALVHLGDDGVADALELLHLVVELIGLGELVAVEPVDGLVDGVLDLLLVCGVELGGDLLVLDGVPHVVGVVLEAVFGFHLLLVLLVLRLVLLRLLDHLLDLVLAQPPLVVGDGDLVLLACGLVLGGHVEDAVGVDVEADGDLGHAARRRGDAGELKLAEEVVVSGPGPLALVDLDQDTGLVVGVGGEDLLLLGGDGGVPGDEHRHDAAGGLQTLREGGNDGGLDGGAIGHGLVGVDALTELLAIKEDHFVDGALVHLGVPQALLHGLHALSEEIHVQLLEPGASDGGVEVNALEQGVDLDGGLGGGGERPLRPLAGRPEPPQGPGVAADVLLVLPLELLHEVVHHPVVKVLAAQVGISGGGLDLEDPLLDREQGDVEGATSEVKDEDVLLADAGRLLVESVGDGGGRGLVDDAHDVQARDDPRVLGRLPLRVVEVTNNREKHTEHGVHRVHGNLVLGGVADEALAVGEADIGRRGAVTLVVGDDLHTIVLPDPDARVGRTEINADRRTFSFSGHSAGKSRSENLRDAKAPLPPHRSSDQSR</sequence>
<feature type="region of interest" description="Disordered" evidence="1">
    <location>
        <begin position="615"/>
        <end position="646"/>
    </location>
</feature>
<organism evidence="2 3">
    <name type="scientific">Spirodela intermedia</name>
    <name type="common">Intermediate duckweed</name>
    <dbReference type="NCBI Taxonomy" id="51605"/>
    <lineage>
        <taxon>Eukaryota</taxon>
        <taxon>Viridiplantae</taxon>
        <taxon>Streptophyta</taxon>
        <taxon>Embryophyta</taxon>
        <taxon>Tracheophyta</taxon>
        <taxon>Spermatophyta</taxon>
        <taxon>Magnoliopsida</taxon>
        <taxon>Liliopsida</taxon>
        <taxon>Araceae</taxon>
        <taxon>Lemnoideae</taxon>
        <taxon>Spirodela</taxon>
    </lineage>
</organism>
<reference evidence="2" key="1">
    <citation type="submission" date="2020-02" db="EMBL/GenBank/DDBJ databases">
        <authorList>
            <person name="Scholz U."/>
            <person name="Mascher M."/>
            <person name="Fiebig A."/>
        </authorList>
    </citation>
    <scope>NUCLEOTIDE SEQUENCE</scope>
</reference>
<dbReference type="Pfam" id="PF10712">
    <property type="entry name" value="NAD-GH"/>
    <property type="match status" value="1"/>
</dbReference>
<dbReference type="InterPro" id="IPR019651">
    <property type="entry name" value="Glutamate_DH_NAD-spec"/>
</dbReference>
<name>A0A7I8L8F4_SPIIN</name>
<dbReference type="AlphaFoldDB" id="A0A7I8L8F4"/>
<dbReference type="OrthoDB" id="2017405at2759"/>
<gene>
    <name evidence="2" type="ORF">SI8410_12016999</name>
</gene>
<dbReference type="EMBL" id="LR746275">
    <property type="protein sequence ID" value="CAA7406321.1"/>
    <property type="molecule type" value="Genomic_DNA"/>
</dbReference>
<feature type="compositionally biased region" description="Basic and acidic residues" evidence="1">
    <location>
        <begin position="624"/>
        <end position="633"/>
    </location>
</feature>